<keyword evidence="7 13" id="KW-0808">Transferase</keyword>
<dbReference type="InterPro" id="IPR005784">
    <property type="entry name" value="D_amino_transT"/>
</dbReference>
<comment type="function">
    <text evidence="12">Acts on the D-isomers of alanine, leucine, aspartate, glutamate, aminobutyrate, norvaline and asparagine. The enzyme transfers an amino group from a substrate D-amino acid to the pyridoxal phosphate cofactor to form pyridoxamine and an alpha-keto acid in the first half-reaction.</text>
</comment>
<dbReference type="GO" id="GO:0030170">
    <property type="term" value="F:pyridoxal phosphate binding"/>
    <property type="evidence" value="ECO:0007669"/>
    <property type="project" value="InterPro"/>
</dbReference>
<dbReference type="FunFam" id="3.20.10.10:FF:000002">
    <property type="entry name" value="D-alanine aminotransferase"/>
    <property type="match status" value="1"/>
</dbReference>
<dbReference type="InterPro" id="IPR043132">
    <property type="entry name" value="BCAT-like_C"/>
</dbReference>
<evidence type="ECO:0000256" key="2">
    <source>
        <dbReference type="ARBA" id="ARBA00009320"/>
    </source>
</evidence>
<evidence type="ECO:0000256" key="8">
    <source>
        <dbReference type="ARBA" id="ARBA00022898"/>
    </source>
</evidence>
<comment type="cofactor">
    <cofactor evidence="1 11">
        <name>pyridoxal 5'-phosphate</name>
        <dbReference type="ChEBI" id="CHEBI:597326"/>
    </cofactor>
</comment>
<organism evidence="13 14">
    <name type="scientific">Sporolactobacillus inulinus CASD</name>
    <dbReference type="NCBI Taxonomy" id="1069536"/>
    <lineage>
        <taxon>Bacteria</taxon>
        <taxon>Bacillati</taxon>
        <taxon>Bacillota</taxon>
        <taxon>Bacilli</taxon>
        <taxon>Bacillales</taxon>
        <taxon>Sporolactobacillaceae</taxon>
        <taxon>Sporolactobacillus</taxon>
    </lineage>
</organism>
<dbReference type="InterPro" id="IPR036038">
    <property type="entry name" value="Aminotransferase-like"/>
</dbReference>
<evidence type="ECO:0000256" key="3">
    <source>
        <dbReference type="ARBA" id="ARBA00011738"/>
    </source>
</evidence>
<evidence type="ECO:0000256" key="10">
    <source>
        <dbReference type="RuleBase" id="RU004106"/>
    </source>
</evidence>
<dbReference type="GO" id="GO:0005829">
    <property type="term" value="C:cytosol"/>
    <property type="evidence" value="ECO:0007669"/>
    <property type="project" value="TreeGrafter"/>
</dbReference>
<dbReference type="STRING" id="1069536.SINU_12030"/>
<dbReference type="PANTHER" id="PTHR42743:SF10">
    <property type="entry name" value="D-ALANINE AMINOTRANSFERASE"/>
    <property type="match status" value="1"/>
</dbReference>
<dbReference type="PROSITE" id="PS00770">
    <property type="entry name" value="AA_TRANSFER_CLASS_4"/>
    <property type="match status" value="1"/>
</dbReference>
<keyword evidence="6 13" id="KW-0032">Aminotransferase</keyword>
<protein>
    <recommendedName>
        <fullName evidence="5 12">D-alanine aminotransferase</fullName>
        <ecNumber evidence="4 12">2.6.1.21</ecNumber>
    </recommendedName>
</protein>
<keyword evidence="14" id="KW-1185">Reference proteome</keyword>
<dbReference type="CDD" id="cd01558">
    <property type="entry name" value="D-AAT_like"/>
    <property type="match status" value="1"/>
</dbReference>
<keyword evidence="8 11" id="KW-0663">Pyridoxal phosphate</keyword>
<evidence type="ECO:0000256" key="12">
    <source>
        <dbReference type="RuleBase" id="RU004520"/>
    </source>
</evidence>
<evidence type="ECO:0000256" key="7">
    <source>
        <dbReference type="ARBA" id="ARBA00022679"/>
    </source>
</evidence>
<dbReference type="InterPro" id="IPR001544">
    <property type="entry name" value="Aminotrans_IV"/>
</dbReference>
<dbReference type="GO" id="GO:0046394">
    <property type="term" value="P:carboxylic acid biosynthetic process"/>
    <property type="evidence" value="ECO:0007669"/>
    <property type="project" value="UniProtKB-ARBA"/>
</dbReference>
<evidence type="ECO:0000256" key="6">
    <source>
        <dbReference type="ARBA" id="ARBA00022576"/>
    </source>
</evidence>
<dbReference type="GO" id="GO:0047810">
    <property type="term" value="F:D-alanine-2-oxoglutarate aminotransferase activity"/>
    <property type="evidence" value="ECO:0007669"/>
    <property type="project" value="UniProtKB-EC"/>
</dbReference>
<dbReference type="EMBL" id="AFVQ02000176">
    <property type="protein sequence ID" value="KLI01698.1"/>
    <property type="molecule type" value="Genomic_DNA"/>
</dbReference>
<reference evidence="13 14" key="1">
    <citation type="journal article" date="2011" name="J. Bacteriol.">
        <title>Draft genome sequence of Sporolactobacillus inulinus strain CASD, an efficient D-lactic acid-producing bacterium with high-concentration lactate tolerance capability.</title>
        <authorList>
            <person name="Yu B."/>
            <person name="Su F."/>
            <person name="Wang L."/>
            <person name="Xu K."/>
            <person name="Zhao B."/>
            <person name="Xu P."/>
        </authorList>
    </citation>
    <scope>NUCLEOTIDE SEQUENCE [LARGE SCALE GENOMIC DNA]</scope>
    <source>
        <strain evidence="13 14">CASD</strain>
    </source>
</reference>
<dbReference type="GO" id="GO:0008652">
    <property type="term" value="P:amino acid biosynthetic process"/>
    <property type="evidence" value="ECO:0007669"/>
    <property type="project" value="UniProtKB-ARBA"/>
</dbReference>
<evidence type="ECO:0000313" key="13">
    <source>
        <dbReference type="EMBL" id="KLI01698.1"/>
    </source>
</evidence>
<comment type="caution">
    <text evidence="13">The sequence shown here is derived from an EMBL/GenBank/DDBJ whole genome shotgun (WGS) entry which is preliminary data.</text>
</comment>
<sequence length="285" mass="32074">MATILYQDQFIDRKQAKVDIEDRGYQFGDGIYEAMMVYSGRIFLLEPHLKRLERSARELSLTLPYSIDHLADNIKKLIELNQLEDGVVYFQITRGAAPRQHFFPEHTPPVITGTVSSKVRDLSKRPKGIKAVLAEDIRWLRCDIKTLNLLGNVLAKQKAHNVNAGEAILHRGETVTEGSSSNVFIVKAGELVTHPADHRILNGITRLFVFDLAKRLDIPVSEREFSLKELLHADEVFITSTSNEVKPVLQIDDQRINGGEPGALSKKLIAAFDAEVERIRTQPVS</sequence>
<comment type="catalytic activity">
    <reaction evidence="9 12">
        <text>D-alanine + 2-oxoglutarate = D-glutamate + pyruvate</text>
        <dbReference type="Rhea" id="RHEA:15869"/>
        <dbReference type="ChEBI" id="CHEBI:15361"/>
        <dbReference type="ChEBI" id="CHEBI:16810"/>
        <dbReference type="ChEBI" id="CHEBI:29986"/>
        <dbReference type="ChEBI" id="CHEBI:57416"/>
        <dbReference type="EC" id="2.6.1.21"/>
    </reaction>
</comment>
<comment type="similarity">
    <text evidence="2 10">Belongs to the class-IV pyridoxal-phosphate-dependent aminotransferase family.</text>
</comment>
<dbReference type="PANTHER" id="PTHR42743">
    <property type="entry name" value="AMINO-ACID AMINOTRANSFERASE"/>
    <property type="match status" value="1"/>
</dbReference>
<dbReference type="NCBIfam" id="TIGR01121">
    <property type="entry name" value="D_amino_aminoT"/>
    <property type="match status" value="1"/>
</dbReference>
<gene>
    <name evidence="13" type="ORF">SINU_12030</name>
</gene>
<evidence type="ECO:0000256" key="11">
    <source>
        <dbReference type="RuleBase" id="RU004516"/>
    </source>
</evidence>
<dbReference type="OrthoDB" id="9805628at2"/>
<dbReference type="InterPro" id="IPR050571">
    <property type="entry name" value="Class-IV_PLP-Dep_Aminotrnsfr"/>
</dbReference>
<dbReference type="InterPro" id="IPR043131">
    <property type="entry name" value="BCAT-like_N"/>
</dbReference>
<evidence type="ECO:0000256" key="4">
    <source>
        <dbReference type="ARBA" id="ARBA00012874"/>
    </source>
</evidence>
<dbReference type="EC" id="2.6.1.21" evidence="4 12"/>
<dbReference type="Pfam" id="PF01063">
    <property type="entry name" value="Aminotran_4"/>
    <property type="match status" value="1"/>
</dbReference>
<evidence type="ECO:0000256" key="9">
    <source>
        <dbReference type="ARBA" id="ARBA00047911"/>
    </source>
</evidence>
<evidence type="ECO:0000256" key="1">
    <source>
        <dbReference type="ARBA" id="ARBA00001933"/>
    </source>
</evidence>
<dbReference type="RefSeq" id="WP_010025819.1">
    <property type="nucleotide sequence ID" value="NZ_AFVQ02000176.1"/>
</dbReference>
<accession>A0A0U1QLK4</accession>
<dbReference type="Gene3D" id="3.20.10.10">
    <property type="entry name" value="D-amino Acid Aminotransferase, subunit A, domain 2"/>
    <property type="match status" value="1"/>
</dbReference>
<evidence type="ECO:0000256" key="5">
    <source>
        <dbReference type="ARBA" id="ARBA00021779"/>
    </source>
</evidence>
<dbReference type="AlphaFoldDB" id="A0A0U1QLK4"/>
<evidence type="ECO:0000313" key="14">
    <source>
        <dbReference type="Proteomes" id="UP000035553"/>
    </source>
</evidence>
<comment type="subunit">
    <text evidence="3">Homodimer.</text>
</comment>
<name>A0A0U1QLK4_9BACL</name>
<dbReference type="Gene3D" id="3.30.470.10">
    <property type="match status" value="1"/>
</dbReference>
<dbReference type="SUPFAM" id="SSF56752">
    <property type="entry name" value="D-aminoacid aminotransferase-like PLP-dependent enzymes"/>
    <property type="match status" value="1"/>
</dbReference>
<dbReference type="Proteomes" id="UP000035553">
    <property type="component" value="Unassembled WGS sequence"/>
</dbReference>
<dbReference type="GO" id="GO:0046416">
    <property type="term" value="P:D-amino acid metabolic process"/>
    <property type="evidence" value="ECO:0007669"/>
    <property type="project" value="InterPro"/>
</dbReference>
<proteinExistence type="inferred from homology"/>
<dbReference type="InterPro" id="IPR018300">
    <property type="entry name" value="Aminotrans_IV_CS"/>
</dbReference>